<dbReference type="PROSITE" id="PS51194">
    <property type="entry name" value="HELICASE_CTER"/>
    <property type="match status" value="1"/>
</dbReference>
<reference evidence="10 11" key="1">
    <citation type="submission" date="2021-07" db="EMBL/GenBank/DDBJ databases">
        <title>Novel Helicobacter sp. Isolated from a dog.</title>
        <authorList>
            <person name="Rimbara E."/>
            <person name="Suzuki M."/>
        </authorList>
    </citation>
    <scope>NUCLEOTIDE SEQUENCE [LARGE SCALE GENOMIC DNA]</scope>
    <source>
        <strain evidence="11">NHP19-003</strain>
    </source>
</reference>
<keyword evidence="5" id="KW-0067">ATP-binding</keyword>
<dbReference type="InterPro" id="IPR012340">
    <property type="entry name" value="NA-bd_OB-fold"/>
</dbReference>
<keyword evidence="1" id="KW-0547">Nucleotide-binding</keyword>
<evidence type="ECO:0000313" key="11">
    <source>
        <dbReference type="Proteomes" id="UP000826775"/>
    </source>
</evidence>
<evidence type="ECO:0000256" key="6">
    <source>
        <dbReference type="ARBA" id="ARBA00023125"/>
    </source>
</evidence>
<evidence type="ECO:0000256" key="3">
    <source>
        <dbReference type="ARBA" id="ARBA00022801"/>
    </source>
</evidence>
<dbReference type="RefSeq" id="WP_221279136.1">
    <property type="nucleotide sequence ID" value="NZ_AP024814.1"/>
</dbReference>
<evidence type="ECO:0000256" key="4">
    <source>
        <dbReference type="ARBA" id="ARBA00022806"/>
    </source>
</evidence>
<evidence type="ECO:0000259" key="8">
    <source>
        <dbReference type="PROSITE" id="PS51192"/>
    </source>
</evidence>
<evidence type="ECO:0000256" key="1">
    <source>
        <dbReference type="ARBA" id="ARBA00022741"/>
    </source>
</evidence>
<dbReference type="PANTHER" id="PTHR47964:SF1">
    <property type="entry name" value="ATP-DEPENDENT DNA HELICASE HOMOLOG RECG, CHLOROPLASTIC"/>
    <property type="match status" value="1"/>
</dbReference>
<dbReference type="SUPFAM" id="SSF52540">
    <property type="entry name" value="P-loop containing nucleoside triphosphate hydrolases"/>
    <property type="match status" value="1"/>
</dbReference>
<evidence type="ECO:0000259" key="9">
    <source>
        <dbReference type="PROSITE" id="PS51194"/>
    </source>
</evidence>
<dbReference type="Pfam" id="PF00270">
    <property type="entry name" value="DEAD"/>
    <property type="match status" value="1"/>
</dbReference>
<keyword evidence="4 10" id="KW-0347">Helicase</keyword>
<accession>A0ABN6I2P3</accession>
<proteinExistence type="predicted"/>
<dbReference type="Gene3D" id="3.40.50.300">
    <property type="entry name" value="P-loop containing nucleotide triphosphate hydrolases"/>
    <property type="match status" value="2"/>
</dbReference>
<gene>
    <name evidence="10" type="primary">recG</name>
    <name evidence="10" type="ORF">NHP190003_11280</name>
</gene>
<dbReference type="Pfam" id="PF00271">
    <property type="entry name" value="Helicase_C"/>
    <property type="match status" value="1"/>
</dbReference>
<dbReference type="EMBL" id="AP024814">
    <property type="protein sequence ID" value="BCZ17846.1"/>
    <property type="molecule type" value="Genomic_DNA"/>
</dbReference>
<keyword evidence="7" id="KW-0234">DNA repair</keyword>
<dbReference type="PROSITE" id="PS51192">
    <property type="entry name" value="HELICASE_ATP_BIND_1"/>
    <property type="match status" value="1"/>
</dbReference>
<evidence type="ECO:0000256" key="7">
    <source>
        <dbReference type="ARBA" id="ARBA00023204"/>
    </source>
</evidence>
<dbReference type="InterPro" id="IPR027417">
    <property type="entry name" value="P-loop_NTPase"/>
</dbReference>
<dbReference type="InterPro" id="IPR014001">
    <property type="entry name" value="Helicase_ATP-bd"/>
</dbReference>
<keyword evidence="6" id="KW-0238">DNA-binding</keyword>
<dbReference type="InterPro" id="IPR011545">
    <property type="entry name" value="DEAD/DEAH_box_helicase_dom"/>
</dbReference>
<dbReference type="Gene3D" id="2.40.50.140">
    <property type="entry name" value="Nucleic acid-binding proteins"/>
    <property type="match status" value="1"/>
</dbReference>
<dbReference type="InterPro" id="IPR047112">
    <property type="entry name" value="RecG/Mfd"/>
</dbReference>
<dbReference type="PANTHER" id="PTHR47964">
    <property type="entry name" value="ATP-DEPENDENT DNA HELICASE HOMOLOG RECG, CHLOROPLASTIC"/>
    <property type="match status" value="1"/>
</dbReference>
<evidence type="ECO:0000256" key="2">
    <source>
        <dbReference type="ARBA" id="ARBA00022763"/>
    </source>
</evidence>
<dbReference type="Pfam" id="PF19833">
    <property type="entry name" value="RecG_dom3_C"/>
    <property type="match status" value="1"/>
</dbReference>
<dbReference type="SMART" id="SM00490">
    <property type="entry name" value="HELICc"/>
    <property type="match status" value="1"/>
</dbReference>
<feature type="domain" description="Helicase ATP-binding" evidence="8">
    <location>
        <begin position="264"/>
        <end position="421"/>
    </location>
</feature>
<dbReference type="NCBIfam" id="NF008169">
    <property type="entry name" value="PRK10917.2-3"/>
    <property type="match status" value="1"/>
</dbReference>
<sequence length="631" mass="70098">MLQTKIGGIHPNLDLGVGLPLAHFLEIILNPPKAYTPYNLLDALEPEAVGCVEVEYISTHTGKVLKIHTQVKATKQVLEIVCFNHTPYHLKIFTQKSYFVYGKLSLSPYNNALQMLNPKIIDKPNTIALRFDKDCKKLPAFLRQDQYKTYLDFCLATLTPQNLEKLVSLGVPLQVVQHISEIFHPSIDFALAHNAHKGFCLPHLQALKYIEALAYMCALSSKTFDFPAKFSQHANTRALAEFVNNLPFALTNDQQRAIESIKHDMQGLRATKRLVMGDVGCGKTMVILASVALCAPYKSLLMAPTSILAKQIYTEALKYLPQSIKPLLLLGGANGKQKETFSEADFIVGTTALLYAPLDTSKVALVISDEQHRFGTKQRHALQTLATQAGGSKPHYLQFSATPIPRTLAMMEAKFIATSFLKDKPYTKDIQTRIVDKPQFNALLTHIKAEIGEGKQVAVIYPLVEESESMDYLSLKEGTPYWQKRFENVFVVSGKDNDKEDIMEGFAKGGQLLLATTLIEVGISLPKLSTIVIVGPERLGLATLHQLRGRVARLGGKGYCYLFTHQPTNPRLHNFSQTLDGFEIANLDLKYRRSGDLLEGTQQSGDAFNFLDLSQDSSLIEEVSALFSPTA</sequence>
<dbReference type="InterPro" id="IPR001650">
    <property type="entry name" value="Helicase_C-like"/>
</dbReference>
<organism evidence="10 11">
    <name type="scientific">Helicobacter gastrocanis</name>
    <dbReference type="NCBI Taxonomy" id="2849641"/>
    <lineage>
        <taxon>Bacteria</taxon>
        <taxon>Pseudomonadati</taxon>
        <taxon>Campylobacterota</taxon>
        <taxon>Epsilonproteobacteria</taxon>
        <taxon>Campylobacterales</taxon>
        <taxon>Helicobacteraceae</taxon>
        <taxon>Helicobacter</taxon>
    </lineage>
</organism>
<evidence type="ECO:0000256" key="5">
    <source>
        <dbReference type="ARBA" id="ARBA00022840"/>
    </source>
</evidence>
<dbReference type="Proteomes" id="UP000826775">
    <property type="component" value="Chromosome"/>
</dbReference>
<keyword evidence="2" id="KW-0227">DNA damage</keyword>
<dbReference type="InterPro" id="IPR045562">
    <property type="entry name" value="RecG_dom3_C"/>
</dbReference>
<protein>
    <submittedName>
        <fullName evidence="10">ATP-dependent DNA helicase RecG</fullName>
    </submittedName>
</protein>
<dbReference type="GO" id="GO:0004386">
    <property type="term" value="F:helicase activity"/>
    <property type="evidence" value="ECO:0007669"/>
    <property type="project" value="UniProtKB-KW"/>
</dbReference>
<evidence type="ECO:0000313" key="10">
    <source>
        <dbReference type="EMBL" id="BCZ17846.1"/>
    </source>
</evidence>
<keyword evidence="3" id="KW-0378">Hydrolase</keyword>
<dbReference type="SMART" id="SM00487">
    <property type="entry name" value="DEXDc"/>
    <property type="match status" value="1"/>
</dbReference>
<feature type="domain" description="Helicase C-terminal" evidence="9">
    <location>
        <begin position="439"/>
        <end position="595"/>
    </location>
</feature>
<keyword evidence="11" id="KW-1185">Reference proteome</keyword>
<name>A0ABN6I2P3_9HELI</name>